<dbReference type="Proteomes" id="UP001244207">
    <property type="component" value="Unassembled WGS sequence"/>
</dbReference>
<comment type="caution">
    <text evidence="2">The sequence shown here is derived from an EMBL/GenBank/DDBJ whole genome shotgun (WGS) entry which is preliminary data.</text>
</comment>
<dbReference type="GeneID" id="85387165"/>
<evidence type="ECO:0000313" key="2">
    <source>
        <dbReference type="EMBL" id="KAK1718795.1"/>
    </source>
</evidence>
<keyword evidence="3" id="KW-1185">Reference proteome</keyword>
<sequence length="137" mass="14532">MTLSQSRPTCTSTASVSCCKQVSAPIPSAQQRGGGVAISPPRCDLPSSTSTQESNPHPPTHCLVERGMVESAMSLARSISFSTSHQPIPIHPGPAPWRPCRCLQSPRVSAERLICPRCQGSLQTRAFSALSCQTTST</sequence>
<protein>
    <submittedName>
        <fullName evidence="2">Uncharacterized protein</fullName>
    </submittedName>
</protein>
<feature type="compositionally biased region" description="Polar residues" evidence="1">
    <location>
        <begin position="46"/>
        <end position="55"/>
    </location>
</feature>
<dbReference type="PROSITE" id="PS51257">
    <property type="entry name" value="PROKAR_LIPOPROTEIN"/>
    <property type="match status" value="1"/>
</dbReference>
<evidence type="ECO:0000256" key="1">
    <source>
        <dbReference type="SAM" id="MobiDB-lite"/>
    </source>
</evidence>
<organism evidence="2 3">
    <name type="scientific">Glomerella acutata</name>
    <name type="common">Colletotrichum acutatum</name>
    <dbReference type="NCBI Taxonomy" id="27357"/>
    <lineage>
        <taxon>Eukaryota</taxon>
        <taxon>Fungi</taxon>
        <taxon>Dikarya</taxon>
        <taxon>Ascomycota</taxon>
        <taxon>Pezizomycotina</taxon>
        <taxon>Sordariomycetes</taxon>
        <taxon>Hypocreomycetidae</taxon>
        <taxon>Glomerellales</taxon>
        <taxon>Glomerellaceae</taxon>
        <taxon>Colletotrichum</taxon>
        <taxon>Colletotrichum acutatum species complex</taxon>
    </lineage>
</organism>
<accession>A0AAD8UIN8</accession>
<feature type="region of interest" description="Disordered" evidence="1">
    <location>
        <begin position="27"/>
        <end position="60"/>
    </location>
</feature>
<dbReference type="AlphaFoldDB" id="A0AAD8UIN8"/>
<dbReference type="EMBL" id="JAHMHS010000099">
    <property type="protein sequence ID" value="KAK1718795.1"/>
    <property type="molecule type" value="Genomic_DNA"/>
</dbReference>
<reference evidence="2" key="1">
    <citation type="submission" date="2021-12" db="EMBL/GenBank/DDBJ databases">
        <title>Comparative genomics, transcriptomics and evolutionary studies reveal genomic signatures of adaptation to plant cell wall in hemibiotrophic fungi.</title>
        <authorList>
            <consortium name="DOE Joint Genome Institute"/>
            <person name="Baroncelli R."/>
            <person name="Diaz J.F."/>
            <person name="Benocci T."/>
            <person name="Peng M."/>
            <person name="Battaglia E."/>
            <person name="Haridas S."/>
            <person name="Andreopoulos W."/>
            <person name="Labutti K."/>
            <person name="Pangilinan J."/>
            <person name="Floch G.L."/>
            <person name="Makela M.R."/>
            <person name="Henrissat B."/>
            <person name="Grigoriev I.V."/>
            <person name="Crouch J.A."/>
            <person name="De Vries R.P."/>
            <person name="Sukno S.A."/>
            <person name="Thon M.R."/>
        </authorList>
    </citation>
    <scope>NUCLEOTIDE SEQUENCE</scope>
    <source>
        <strain evidence="2">CBS 112980</strain>
    </source>
</reference>
<dbReference type="RefSeq" id="XP_060361295.1">
    <property type="nucleotide sequence ID" value="XM_060503266.1"/>
</dbReference>
<name>A0AAD8UIN8_GLOAC</name>
<proteinExistence type="predicted"/>
<evidence type="ECO:0000313" key="3">
    <source>
        <dbReference type="Proteomes" id="UP001244207"/>
    </source>
</evidence>
<gene>
    <name evidence="2" type="ORF">BDZ83DRAFT_467043</name>
</gene>